<accession>A0A1M5ZKF8</accession>
<sequence>MTFTINGTDITPYIAPDGIKWQRSDVEGPNAGRAISGSLIRDRVAIKYRADITCPTLSAAAASVLLALLEPVWITVVTDTNPFTGSSLKTYTMYSNNISAVRKTAWTPLVSGITFPLIQK</sequence>
<dbReference type="RefSeq" id="WP_073083350.1">
    <property type="nucleotide sequence ID" value="NZ_FQXV01000028.1"/>
</dbReference>
<dbReference type="STRING" id="1123282.SAMN02745823_03873"/>
<dbReference type="AlphaFoldDB" id="A0A1M5ZKF8"/>
<evidence type="ECO:0000313" key="2">
    <source>
        <dbReference type="EMBL" id="SHI24897.1"/>
    </source>
</evidence>
<organism evidence="1 3">
    <name type="scientific">Sporobacter termitidis DSM 10068</name>
    <dbReference type="NCBI Taxonomy" id="1123282"/>
    <lineage>
        <taxon>Bacteria</taxon>
        <taxon>Bacillati</taxon>
        <taxon>Bacillota</taxon>
        <taxon>Clostridia</taxon>
        <taxon>Eubacteriales</taxon>
        <taxon>Oscillospiraceae</taxon>
        <taxon>Sporobacter</taxon>
    </lineage>
</organism>
<keyword evidence="3" id="KW-1185">Reference proteome</keyword>
<evidence type="ECO:0000313" key="1">
    <source>
        <dbReference type="EMBL" id="SHI24835.1"/>
    </source>
</evidence>
<protein>
    <submittedName>
        <fullName evidence="1">Uncharacterized protein</fullName>
    </submittedName>
</protein>
<proteinExistence type="predicted"/>
<gene>
    <name evidence="1" type="ORF">SAMN02745823_03873</name>
    <name evidence="2" type="ORF">SAMN02745823_03879</name>
</gene>
<dbReference type="EMBL" id="FQXV01000028">
    <property type="protein sequence ID" value="SHI24835.1"/>
    <property type="molecule type" value="Genomic_DNA"/>
</dbReference>
<evidence type="ECO:0000313" key="3">
    <source>
        <dbReference type="Proteomes" id="UP000183995"/>
    </source>
</evidence>
<reference evidence="1 3" key="1">
    <citation type="submission" date="2016-11" db="EMBL/GenBank/DDBJ databases">
        <authorList>
            <person name="Jaros S."/>
            <person name="Januszkiewicz K."/>
            <person name="Wedrychowicz H."/>
        </authorList>
    </citation>
    <scope>NUCLEOTIDE SEQUENCE [LARGE SCALE GENOMIC DNA]</scope>
    <source>
        <strain evidence="1 3">DSM 10068</strain>
    </source>
</reference>
<dbReference type="EMBL" id="FQXV01000029">
    <property type="protein sequence ID" value="SHI24897.1"/>
    <property type="molecule type" value="Genomic_DNA"/>
</dbReference>
<dbReference type="Proteomes" id="UP000183995">
    <property type="component" value="Unassembled WGS sequence"/>
</dbReference>
<name>A0A1M5ZKF8_9FIRM</name>